<dbReference type="Gramene" id="PHT78150">
    <property type="protein sequence ID" value="PHT78150"/>
    <property type="gene ID" value="T459_16202"/>
</dbReference>
<comment type="caution">
    <text evidence="6">The sequence shown here is derived from an EMBL/GenBank/DDBJ whole genome shotgun (WGS) entry which is preliminary data.</text>
</comment>
<reference evidence="6 7" key="2">
    <citation type="journal article" date="2017" name="Genome Biol.">
        <title>New reference genome sequences of hot pepper reveal the massive evolution of plant disease-resistance genes by retroduplication.</title>
        <authorList>
            <person name="Kim S."/>
            <person name="Park J."/>
            <person name="Yeom S.I."/>
            <person name="Kim Y.M."/>
            <person name="Seo E."/>
            <person name="Kim K.T."/>
            <person name="Kim M.S."/>
            <person name="Lee J.M."/>
            <person name="Cheong K."/>
            <person name="Shin H.S."/>
            <person name="Kim S.B."/>
            <person name="Han K."/>
            <person name="Lee J."/>
            <person name="Park M."/>
            <person name="Lee H.A."/>
            <person name="Lee H.Y."/>
            <person name="Lee Y."/>
            <person name="Oh S."/>
            <person name="Lee J.H."/>
            <person name="Choi E."/>
            <person name="Choi E."/>
            <person name="Lee S.E."/>
            <person name="Jeon J."/>
            <person name="Kim H."/>
            <person name="Choi G."/>
            <person name="Song H."/>
            <person name="Lee J."/>
            <person name="Lee S.C."/>
            <person name="Kwon J.K."/>
            <person name="Lee H.Y."/>
            <person name="Koo N."/>
            <person name="Hong Y."/>
            <person name="Kim R.W."/>
            <person name="Kang W.H."/>
            <person name="Huh J.H."/>
            <person name="Kang B.C."/>
            <person name="Yang T.J."/>
            <person name="Lee Y.H."/>
            <person name="Bennetzen J.L."/>
            <person name="Choi D."/>
        </authorList>
    </citation>
    <scope>NUCLEOTIDE SEQUENCE [LARGE SCALE GENOMIC DNA]</scope>
    <source>
        <strain evidence="7">cv. CM334</strain>
    </source>
</reference>
<protein>
    <recommendedName>
        <fullName evidence="5">BHLH domain-containing protein</fullName>
    </recommendedName>
</protein>
<evidence type="ECO:0000259" key="5">
    <source>
        <dbReference type="Pfam" id="PF00010"/>
    </source>
</evidence>
<sequence length="278" mass="32835">MDCLSEIFCSQKIKDHDKQLIQIPSAPCQPHHQDLVKNDSNYKKKRRANDKERDSLTRKNLVQTKILHRDIERHRRQEMATVYATLRSHLPYESIKLRVLLSFFYAKMFIRESAHYQIKKLEIKRKKLENLALCSPKDDKCFRDYVTINSCDCGVEILINERVPLSRVLKELVKRQLNVVSCVSTKVDERLLHRIQLELDMTGVVHIMDDPPKYLLDGMIVKMKIRLSTESYNLTNSYFPFVSLGDWMMTHMMMPKAVIMRGRIFPQRSIFLGLYLFL</sequence>
<evidence type="ECO:0000256" key="4">
    <source>
        <dbReference type="ARBA" id="ARBA00023242"/>
    </source>
</evidence>
<dbReference type="GO" id="GO:0000977">
    <property type="term" value="F:RNA polymerase II transcription regulatory region sequence-specific DNA binding"/>
    <property type="evidence" value="ECO:0000318"/>
    <property type="project" value="GO_Central"/>
</dbReference>
<evidence type="ECO:0000256" key="2">
    <source>
        <dbReference type="ARBA" id="ARBA00023015"/>
    </source>
</evidence>
<comment type="subcellular location">
    <subcellularLocation>
        <location evidence="1">Nucleus</location>
    </subcellularLocation>
</comment>
<accession>A0A2G2Z823</accession>
<evidence type="ECO:0000313" key="6">
    <source>
        <dbReference type="EMBL" id="PHT78150.1"/>
    </source>
</evidence>
<keyword evidence="3" id="KW-0804">Transcription</keyword>
<evidence type="ECO:0000313" key="7">
    <source>
        <dbReference type="Proteomes" id="UP000222542"/>
    </source>
</evidence>
<dbReference type="EMBL" id="AYRZ02000006">
    <property type="protein sequence ID" value="PHT78150.1"/>
    <property type="molecule type" value="Genomic_DNA"/>
</dbReference>
<dbReference type="GO" id="GO:0090575">
    <property type="term" value="C:RNA polymerase II transcription regulator complex"/>
    <property type="evidence" value="ECO:0000318"/>
    <property type="project" value="GO_Central"/>
</dbReference>
<dbReference type="InterPro" id="IPR011598">
    <property type="entry name" value="bHLH_dom"/>
</dbReference>
<gene>
    <name evidence="6" type="ORF">T459_16202</name>
</gene>
<keyword evidence="4" id="KW-0539">Nucleus</keyword>
<evidence type="ECO:0000256" key="3">
    <source>
        <dbReference type="ARBA" id="ARBA00023163"/>
    </source>
</evidence>
<organism evidence="6 7">
    <name type="scientific">Capsicum annuum</name>
    <name type="common">Capsicum pepper</name>
    <dbReference type="NCBI Taxonomy" id="4072"/>
    <lineage>
        <taxon>Eukaryota</taxon>
        <taxon>Viridiplantae</taxon>
        <taxon>Streptophyta</taxon>
        <taxon>Embryophyta</taxon>
        <taxon>Tracheophyta</taxon>
        <taxon>Spermatophyta</taxon>
        <taxon>Magnoliopsida</taxon>
        <taxon>eudicotyledons</taxon>
        <taxon>Gunneridae</taxon>
        <taxon>Pentapetalae</taxon>
        <taxon>asterids</taxon>
        <taxon>lamiids</taxon>
        <taxon>Solanales</taxon>
        <taxon>Solanaceae</taxon>
        <taxon>Solanoideae</taxon>
        <taxon>Capsiceae</taxon>
        <taxon>Capsicum</taxon>
    </lineage>
</organism>
<dbReference type="Pfam" id="PF00010">
    <property type="entry name" value="HLH"/>
    <property type="match status" value="1"/>
</dbReference>
<dbReference type="GO" id="GO:0046983">
    <property type="term" value="F:protein dimerization activity"/>
    <property type="evidence" value="ECO:0007669"/>
    <property type="project" value="InterPro"/>
</dbReference>
<dbReference type="AlphaFoldDB" id="A0A2G2Z823"/>
<dbReference type="GO" id="GO:0000981">
    <property type="term" value="F:DNA-binding transcription factor activity, RNA polymerase II-specific"/>
    <property type="evidence" value="ECO:0000318"/>
    <property type="project" value="GO_Central"/>
</dbReference>
<dbReference type="SUPFAM" id="SSF47459">
    <property type="entry name" value="HLH, helix-loop-helix DNA-binding domain"/>
    <property type="match status" value="1"/>
</dbReference>
<dbReference type="InterPro" id="IPR036638">
    <property type="entry name" value="HLH_DNA-bd_sf"/>
</dbReference>
<evidence type="ECO:0000256" key="1">
    <source>
        <dbReference type="ARBA" id="ARBA00004123"/>
    </source>
</evidence>
<dbReference type="PANTHER" id="PTHR13935">
    <property type="entry name" value="ACHAETE-SCUTE TRANSCRIPTION FACTOR-RELATED"/>
    <property type="match status" value="1"/>
</dbReference>
<feature type="domain" description="BHLH" evidence="5">
    <location>
        <begin position="67"/>
        <end position="94"/>
    </location>
</feature>
<name>A0A2G2Z823_CAPAN</name>
<proteinExistence type="predicted"/>
<dbReference type="GO" id="GO:0006357">
    <property type="term" value="P:regulation of transcription by RNA polymerase II"/>
    <property type="evidence" value="ECO:0000318"/>
    <property type="project" value="GO_Central"/>
</dbReference>
<reference evidence="6 7" key="1">
    <citation type="journal article" date="2014" name="Nat. Genet.">
        <title>Genome sequence of the hot pepper provides insights into the evolution of pungency in Capsicum species.</title>
        <authorList>
            <person name="Kim S."/>
            <person name="Park M."/>
            <person name="Yeom S.I."/>
            <person name="Kim Y.M."/>
            <person name="Lee J.M."/>
            <person name="Lee H.A."/>
            <person name="Seo E."/>
            <person name="Choi J."/>
            <person name="Cheong K."/>
            <person name="Kim K.T."/>
            <person name="Jung K."/>
            <person name="Lee G.W."/>
            <person name="Oh S.K."/>
            <person name="Bae C."/>
            <person name="Kim S.B."/>
            <person name="Lee H.Y."/>
            <person name="Kim S.Y."/>
            <person name="Kim M.S."/>
            <person name="Kang B.C."/>
            <person name="Jo Y.D."/>
            <person name="Yang H.B."/>
            <person name="Jeong H.J."/>
            <person name="Kang W.H."/>
            <person name="Kwon J.K."/>
            <person name="Shin C."/>
            <person name="Lim J.Y."/>
            <person name="Park J.H."/>
            <person name="Huh J.H."/>
            <person name="Kim J.S."/>
            <person name="Kim B.D."/>
            <person name="Cohen O."/>
            <person name="Paran I."/>
            <person name="Suh M.C."/>
            <person name="Lee S.B."/>
            <person name="Kim Y.K."/>
            <person name="Shin Y."/>
            <person name="Noh S.J."/>
            <person name="Park J."/>
            <person name="Seo Y.S."/>
            <person name="Kwon S.Y."/>
            <person name="Kim H.A."/>
            <person name="Park J.M."/>
            <person name="Kim H.J."/>
            <person name="Choi S.B."/>
            <person name="Bosland P.W."/>
            <person name="Reeves G."/>
            <person name="Jo S.H."/>
            <person name="Lee B.W."/>
            <person name="Cho H.T."/>
            <person name="Choi H.S."/>
            <person name="Lee M.S."/>
            <person name="Yu Y."/>
            <person name="Do Choi Y."/>
            <person name="Park B.S."/>
            <person name="van Deynze A."/>
            <person name="Ashrafi H."/>
            <person name="Hill T."/>
            <person name="Kim W.T."/>
            <person name="Pai H.S."/>
            <person name="Ahn H.K."/>
            <person name="Yeam I."/>
            <person name="Giovannoni J.J."/>
            <person name="Rose J.K."/>
            <person name="Sorensen I."/>
            <person name="Lee S.J."/>
            <person name="Kim R.W."/>
            <person name="Choi I.Y."/>
            <person name="Choi B.S."/>
            <person name="Lim J.S."/>
            <person name="Lee Y.H."/>
            <person name="Choi D."/>
        </authorList>
    </citation>
    <scope>NUCLEOTIDE SEQUENCE [LARGE SCALE GENOMIC DNA]</scope>
    <source>
        <strain evidence="7">cv. CM334</strain>
    </source>
</reference>
<keyword evidence="2" id="KW-0805">Transcription regulation</keyword>
<dbReference type="InterPro" id="IPR015660">
    <property type="entry name" value="MASH1/Ascl1a-like"/>
</dbReference>
<keyword evidence="7" id="KW-1185">Reference proteome</keyword>
<dbReference type="Proteomes" id="UP000222542">
    <property type="component" value="Unassembled WGS sequence"/>
</dbReference>
<dbReference type="PANTHER" id="PTHR13935:SF124">
    <property type="entry name" value="TRANSCRIPTION FACTOR BHLH118-LIKE"/>
    <property type="match status" value="1"/>
</dbReference>